<accession>A0A6V7P1P5</accession>
<feature type="region of interest" description="Disordered" evidence="1">
    <location>
        <begin position="57"/>
        <end position="76"/>
    </location>
</feature>
<evidence type="ECO:0000256" key="1">
    <source>
        <dbReference type="SAM" id="MobiDB-lite"/>
    </source>
</evidence>
<sequence>MVLCNPNKAHTNHNRWALTRRDASGAVASDEKTTAAWIHRTHLRACLGWALTGSLAQGRPKPAGTAAGRAARAPSIRLESGGLDNNVEIVQPNTNGEAKQVETNLNGSNSMHLENEKQTGLWKRPRDESVEENCDKELGKCFELVF</sequence>
<gene>
    <name evidence="2" type="ORF">CB5_LOCUS7982</name>
</gene>
<feature type="compositionally biased region" description="Low complexity" evidence="1">
    <location>
        <begin position="58"/>
        <end position="74"/>
    </location>
</feature>
<organism evidence="2">
    <name type="scientific">Ananas comosus var. bracteatus</name>
    <name type="common">red pineapple</name>
    <dbReference type="NCBI Taxonomy" id="296719"/>
    <lineage>
        <taxon>Eukaryota</taxon>
        <taxon>Viridiplantae</taxon>
        <taxon>Streptophyta</taxon>
        <taxon>Embryophyta</taxon>
        <taxon>Tracheophyta</taxon>
        <taxon>Spermatophyta</taxon>
        <taxon>Magnoliopsida</taxon>
        <taxon>Liliopsida</taxon>
        <taxon>Poales</taxon>
        <taxon>Bromeliaceae</taxon>
        <taxon>Bromelioideae</taxon>
        <taxon>Ananas</taxon>
    </lineage>
</organism>
<evidence type="ECO:0000313" key="2">
    <source>
        <dbReference type="EMBL" id="CAD1824771.1"/>
    </source>
</evidence>
<proteinExistence type="predicted"/>
<protein>
    <submittedName>
        <fullName evidence="2">Uncharacterized protein</fullName>
    </submittedName>
</protein>
<dbReference type="EMBL" id="LR862144">
    <property type="protein sequence ID" value="CAD1824771.1"/>
    <property type="molecule type" value="Genomic_DNA"/>
</dbReference>
<dbReference type="AlphaFoldDB" id="A0A6V7P1P5"/>
<reference evidence="2" key="1">
    <citation type="submission" date="2020-07" db="EMBL/GenBank/DDBJ databases">
        <authorList>
            <person name="Lin J."/>
        </authorList>
    </citation>
    <scope>NUCLEOTIDE SEQUENCE</scope>
</reference>
<name>A0A6V7P1P5_ANACO</name>